<protein>
    <recommendedName>
        <fullName evidence="2 4">peptidylprolyl isomerase</fullName>
        <ecNumber evidence="2 4">5.2.1.8</ecNumber>
    </recommendedName>
</protein>
<reference evidence="8 9" key="1">
    <citation type="submission" date="2023-10" db="EMBL/GenBank/DDBJ databases">
        <title>Marimonas sp. nov. isolated from tidal mud flat.</title>
        <authorList>
            <person name="Jaincy N.J."/>
            <person name="Srinivasan S."/>
            <person name="Lee S.-S."/>
        </authorList>
    </citation>
    <scope>NUCLEOTIDE SEQUENCE [LARGE SCALE GENOMIC DNA]</scope>
    <source>
        <strain evidence="8 9">MJ-SS3</strain>
    </source>
</reference>
<comment type="caution">
    <text evidence="8">The sequence shown here is derived from an EMBL/GenBank/DDBJ whole genome shotgun (WGS) entry which is preliminary data.</text>
</comment>
<feature type="domain" description="PPIase FKBP-type" evidence="7">
    <location>
        <begin position="127"/>
        <end position="225"/>
    </location>
</feature>
<keyword evidence="9" id="KW-1185">Reference proteome</keyword>
<evidence type="ECO:0000256" key="2">
    <source>
        <dbReference type="ARBA" id="ARBA00013194"/>
    </source>
</evidence>
<dbReference type="EMBL" id="JAWHTF010000003">
    <property type="protein sequence ID" value="MDU8886122.1"/>
    <property type="molecule type" value="Genomic_DNA"/>
</dbReference>
<dbReference type="RefSeq" id="WP_316662071.1">
    <property type="nucleotide sequence ID" value="NZ_JAWHTF010000003.1"/>
</dbReference>
<keyword evidence="3 4" id="KW-0697">Rotamase</keyword>
<keyword evidence="4" id="KW-0413">Isomerase</keyword>
<dbReference type="InterPro" id="IPR001179">
    <property type="entry name" value="PPIase_FKBP_dom"/>
</dbReference>
<dbReference type="PROSITE" id="PS51257">
    <property type="entry name" value="PROKAR_LIPOPROTEIN"/>
    <property type="match status" value="1"/>
</dbReference>
<feature type="compositionally biased region" description="Acidic residues" evidence="5">
    <location>
        <begin position="253"/>
        <end position="278"/>
    </location>
</feature>
<dbReference type="SUPFAM" id="SSF54534">
    <property type="entry name" value="FKBP-like"/>
    <property type="match status" value="1"/>
</dbReference>
<gene>
    <name evidence="8" type="ORF">RXV94_08125</name>
</gene>
<organism evidence="8 9">
    <name type="scientific">Gilvirhabdus luticola</name>
    <dbReference type="NCBI Taxonomy" id="3079858"/>
    <lineage>
        <taxon>Bacteria</taxon>
        <taxon>Pseudomonadati</taxon>
        <taxon>Bacteroidota</taxon>
        <taxon>Flavobacteriia</taxon>
        <taxon>Flavobacteriales</taxon>
        <taxon>Flavobacteriaceae</taxon>
        <taxon>Gilvirhabdus</taxon>
    </lineage>
</organism>
<dbReference type="Gene3D" id="3.10.50.40">
    <property type="match status" value="1"/>
</dbReference>
<dbReference type="Proteomes" id="UP001268651">
    <property type="component" value="Unassembled WGS sequence"/>
</dbReference>
<proteinExistence type="predicted"/>
<feature type="signal peptide" evidence="6">
    <location>
        <begin position="1"/>
        <end position="22"/>
    </location>
</feature>
<dbReference type="PROSITE" id="PS50059">
    <property type="entry name" value="FKBP_PPIASE"/>
    <property type="match status" value="1"/>
</dbReference>
<evidence type="ECO:0000256" key="6">
    <source>
        <dbReference type="SAM" id="SignalP"/>
    </source>
</evidence>
<evidence type="ECO:0000256" key="5">
    <source>
        <dbReference type="SAM" id="MobiDB-lite"/>
    </source>
</evidence>
<evidence type="ECO:0000256" key="3">
    <source>
        <dbReference type="ARBA" id="ARBA00023110"/>
    </source>
</evidence>
<sequence length="316" mass="35460">MKLGKFTIIFLCFLSIFLSCNKDDDGNTPTFTERDRTEQQVADKDSLTEYLQNHYYNSSAFVSNSDPSLGDLIISELPEDGMLPDPDNNTLLIDAVETHTTVFADTDYEYYVLRLNQGDGLESPNFSDDVRINYLGNLLNNEIFDSTVNPTDLDLTNLIPGWRKVMPQFNVALSFVENGDGTVDYMNHGLGVMFLPSGLAYFSELRPSIPSYSCLIFQFELYSTSVNDHDNDLVPSYLEDLNGDGEFNIDIEEETDTSDDDTDDDNIPDYADPDDDGDGVLTRYEDIDGDGDPTNDIGMNGIPKYLDKEETESNQD</sequence>
<evidence type="ECO:0000256" key="1">
    <source>
        <dbReference type="ARBA" id="ARBA00000971"/>
    </source>
</evidence>
<name>A0ABU3U705_9FLAO</name>
<evidence type="ECO:0000313" key="9">
    <source>
        <dbReference type="Proteomes" id="UP001268651"/>
    </source>
</evidence>
<accession>A0ABU3U705</accession>
<dbReference type="InterPro" id="IPR046357">
    <property type="entry name" value="PPIase_dom_sf"/>
</dbReference>
<comment type="catalytic activity">
    <reaction evidence="1 4">
        <text>[protein]-peptidylproline (omega=180) = [protein]-peptidylproline (omega=0)</text>
        <dbReference type="Rhea" id="RHEA:16237"/>
        <dbReference type="Rhea" id="RHEA-COMP:10747"/>
        <dbReference type="Rhea" id="RHEA-COMP:10748"/>
        <dbReference type="ChEBI" id="CHEBI:83833"/>
        <dbReference type="ChEBI" id="CHEBI:83834"/>
        <dbReference type="EC" id="5.2.1.8"/>
    </reaction>
</comment>
<dbReference type="EC" id="5.2.1.8" evidence="2 4"/>
<evidence type="ECO:0000313" key="8">
    <source>
        <dbReference type="EMBL" id="MDU8886122.1"/>
    </source>
</evidence>
<keyword evidence="6" id="KW-0732">Signal</keyword>
<feature type="chain" id="PRO_5045725389" description="peptidylprolyl isomerase" evidence="6">
    <location>
        <begin position="23"/>
        <end position="316"/>
    </location>
</feature>
<evidence type="ECO:0000259" key="7">
    <source>
        <dbReference type="PROSITE" id="PS50059"/>
    </source>
</evidence>
<evidence type="ECO:0000256" key="4">
    <source>
        <dbReference type="PROSITE-ProRule" id="PRU00277"/>
    </source>
</evidence>
<feature type="region of interest" description="Disordered" evidence="5">
    <location>
        <begin position="253"/>
        <end position="316"/>
    </location>
</feature>